<dbReference type="Proteomes" id="UP000824533">
    <property type="component" value="Linkage Group LG01"/>
</dbReference>
<sequence length="334" mass="38526">MTTASLLLITTTFSVNSEKSDKDENNAANCLRNIVAECAKQLRETPTAREQALSILREWIYQNTDIKNVRQDEPFLLRFLRYKKYSIPMAQQTLLKYLSLRKYYPEIFKNIDSEDPRLQEIINDGYIVVSPVRDNKGQQVIVYRMNKLNIQKFTCWDICRVHALIYESLVDDPTNQICGFCHVGDGNGASGAHIAMWNPTDFARLMKWGEQSIPMRHKDFHFINVPAGMKYIIDFAISKTKPKFADRIHLYSNLSQLHKRMDVNCLPSVFGGNIKFEDMLDYTKQLISEHRKKILGLDDMEILSTRGIRSSRGKNQANGDVTSVEGSFRKLEID</sequence>
<protein>
    <submittedName>
        <fullName evidence="1">Uncharacterized protein</fullName>
    </submittedName>
</protein>
<dbReference type="EMBL" id="CM034387">
    <property type="protein sequence ID" value="KAJ0183911.1"/>
    <property type="molecule type" value="Genomic_DNA"/>
</dbReference>
<evidence type="ECO:0000313" key="2">
    <source>
        <dbReference type="Proteomes" id="UP000824533"/>
    </source>
</evidence>
<accession>A0ACC1DJ33</accession>
<evidence type="ECO:0000313" key="1">
    <source>
        <dbReference type="EMBL" id="KAJ0183911.1"/>
    </source>
</evidence>
<name>A0ACC1DJ33_9NEOP</name>
<comment type="caution">
    <text evidence="1">The sequence shown here is derived from an EMBL/GenBank/DDBJ whole genome shotgun (WGS) entry which is preliminary data.</text>
</comment>
<keyword evidence="2" id="KW-1185">Reference proteome</keyword>
<gene>
    <name evidence="1" type="ORF">K1T71_000334</name>
</gene>
<reference evidence="1 2" key="1">
    <citation type="journal article" date="2021" name="Front. Genet.">
        <title>Chromosome-Level Genome Assembly Reveals Significant Gene Expansion in the Toll and IMD Signaling Pathways of Dendrolimus kikuchii.</title>
        <authorList>
            <person name="Zhou J."/>
            <person name="Wu P."/>
            <person name="Xiong Z."/>
            <person name="Liu N."/>
            <person name="Zhao N."/>
            <person name="Ji M."/>
            <person name="Qiu Y."/>
            <person name="Yang B."/>
        </authorList>
    </citation>
    <scope>NUCLEOTIDE SEQUENCE [LARGE SCALE GENOMIC DNA]</scope>
    <source>
        <strain evidence="1">Ann1</strain>
    </source>
</reference>
<proteinExistence type="predicted"/>
<organism evidence="1 2">
    <name type="scientific">Dendrolimus kikuchii</name>
    <dbReference type="NCBI Taxonomy" id="765133"/>
    <lineage>
        <taxon>Eukaryota</taxon>
        <taxon>Metazoa</taxon>
        <taxon>Ecdysozoa</taxon>
        <taxon>Arthropoda</taxon>
        <taxon>Hexapoda</taxon>
        <taxon>Insecta</taxon>
        <taxon>Pterygota</taxon>
        <taxon>Neoptera</taxon>
        <taxon>Endopterygota</taxon>
        <taxon>Lepidoptera</taxon>
        <taxon>Glossata</taxon>
        <taxon>Ditrysia</taxon>
        <taxon>Bombycoidea</taxon>
        <taxon>Lasiocampidae</taxon>
        <taxon>Dendrolimus</taxon>
    </lineage>
</organism>